<organism evidence="2 3">
    <name type="scientific">Evtepia gabavorous</name>
    <dbReference type="NCBI Taxonomy" id="2211183"/>
    <lineage>
        <taxon>Bacteria</taxon>
        <taxon>Bacillati</taxon>
        <taxon>Bacillota</taxon>
        <taxon>Clostridia</taxon>
        <taxon>Eubacteriales</taxon>
        <taxon>Evtepia</taxon>
    </lineage>
</organism>
<sequence length="296" mass="34129">METYQAVQAEIARRRELGVFASWGINTSCFTSKIKCGLCSASFVRNTRNNWAKTSQLGERYTFYGCGTNKRKGAHCSSGTIREEVLKEECAKVLGLPEFDEETFSEWVKKITIPAPGIMIFDFTDGTSLEHHWSRNAKKDSWTAERRKAVSEYRRSREPGWKCYNTFTHFIKCGHCGANYRVQTHKRVDGTIVRSWYCSSPTAAGCFKVGIREVTLKTLIADVMGLPDFDEELFNQQLAYATVPADNEIVFHFRDGHEASRIFVQKRQMPRQTEERKKHMSEVIKAKWRERHAKND</sequence>
<dbReference type="GeneID" id="97996208"/>
<feature type="domain" description="Recombinase zinc beta ribbon" evidence="1">
    <location>
        <begin position="30"/>
        <end position="88"/>
    </location>
</feature>
<proteinExistence type="predicted"/>
<dbReference type="Proteomes" id="UP000260649">
    <property type="component" value="Unassembled WGS sequence"/>
</dbReference>
<dbReference type="RefSeq" id="WP_117142767.1">
    <property type="nucleotide sequence ID" value="NZ_CAKXKJ010000023.1"/>
</dbReference>
<feature type="domain" description="Recombinase zinc beta ribbon" evidence="1">
    <location>
        <begin position="167"/>
        <end position="223"/>
    </location>
</feature>
<dbReference type="InterPro" id="IPR025827">
    <property type="entry name" value="Zn_ribbon_recom_dom"/>
</dbReference>
<protein>
    <recommendedName>
        <fullName evidence="1">Recombinase zinc beta ribbon domain-containing protein</fullName>
    </recommendedName>
</protein>
<dbReference type="Pfam" id="PF13408">
    <property type="entry name" value="Zn_ribbon_recom"/>
    <property type="match status" value="2"/>
</dbReference>
<dbReference type="AlphaFoldDB" id="A0A3E2B171"/>
<accession>A0A3E2B171</accession>
<dbReference type="OrthoDB" id="9804620at2"/>
<evidence type="ECO:0000259" key="1">
    <source>
        <dbReference type="Pfam" id="PF13408"/>
    </source>
</evidence>
<comment type="caution">
    <text evidence="2">The sequence shown here is derived from an EMBL/GenBank/DDBJ whole genome shotgun (WGS) entry which is preliminary data.</text>
</comment>
<evidence type="ECO:0000313" key="3">
    <source>
        <dbReference type="Proteomes" id="UP000260649"/>
    </source>
</evidence>
<evidence type="ECO:0000313" key="2">
    <source>
        <dbReference type="EMBL" id="RFT05808.1"/>
    </source>
</evidence>
<dbReference type="EMBL" id="QQRQ01000027">
    <property type="protein sequence ID" value="RFT05808.1"/>
    <property type="molecule type" value="Genomic_DNA"/>
</dbReference>
<keyword evidence="3" id="KW-1185">Reference proteome</keyword>
<name>A0A3E2B171_9FIRM</name>
<gene>
    <name evidence="2" type="ORF">DV520_10720</name>
</gene>
<reference evidence="2 3" key="1">
    <citation type="submission" date="2018-07" db="EMBL/GenBank/DDBJ databases">
        <title>GABA Modulating Bacteria of the Human Gut Microbiota.</title>
        <authorList>
            <person name="Strandwitz P."/>
            <person name="Kim K.H."/>
            <person name="Terekhova D."/>
            <person name="Liu J.K."/>
            <person name="Sharma A."/>
            <person name="Levering J."/>
            <person name="Mcdonald D."/>
            <person name="Dietrich D."/>
            <person name="Ramadhar T.R."/>
            <person name="Lekbua A."/>
            <person name="Mroue N."/>
            <person name="Liston C."/>
            <person name="Stewart E.J."/>
            <person name="Dubin M.J."/>
            <person name="Zengler K."/>
            <person name="Knight R."/>
            <person name="Gilbert J.A."/>
            <person name="Clardy J."/>
            <person name="Lewis K."/>
        </authorList>
    </citation>
    <scope>NUCLEOTIDE SEQUENCE [LARGE SCALE GENOMIC DNA]</scope>
    <source>
        <strain evidence="2 3">KLE1738</strain>
    </source>
</reference>